<organism evidence="2 3">
    <name type="scientific">Sodiomyces alkalinus (strain CBS 110278 / VKM F-3762 / F11)</name>
    <name type="common">Alkaliphilic filamentous fungus</name>
    <dbReference type="NCBI Taxonomy" id="1314773"/>
    <lineage>
        <taxon>Eukaryota</taxon>
        <taxon>Fungi</taxon>
        <taxon>Dikarya</taxon>
        <taxon>Ascomycota</taxon>
        <taxon>Pezizomycotina</taxon>
        <taxon>Sordariomycetes</taxon>
        <taxon>Hypocreomycetidae</taxon>
        <taxon>Glomerellales</taxon>
        <taxon>Plectosphaerellaceae</taxon>
        <taxon>Sodiomyces</taxon>
    </lineage>
</organism>
<evidence type="ECO:0000256" key="1">
    <source>
        <dbReference type="SAM" id="MobiDB-lite"/>
    </source>
</evidence>
<feature type="region of interest" description="Disordered" evidence="1">
    <location>
        <begin position="1"/>
        <end position="56"/>
    </location>
</feature>
<dbReference type="RefSeq" id="XP_028467273.1">
    <property type="nucleotide sequence ID" value="XM_028609762.1"/>
</dbReference>
<evidence type="ECO:0000313" key="2">
    <source>
        <dbReference type="EMBL" id="ROT39467.1"/>
    </source>
</evidence>
<protein>
    <submittedName>
        <fullName evidence="2">Uncharacterized protein</fullName>
    </submittedName>
</protein>
<dbReference type="Proteomes" id="UP000272025">
    <property type="component" value="Unassembled WGS sequence"/>
</dbReference>
<dbReference type="OrthoDB" id="4844612at2759"/>
<dbReference type="EMBL" id="ML119053">
    <property type="protein sequence ID" value="ROT39467.1"/>
    <property type="molecule type" value="Genomic_DNA"/>
</dbReference>
<name>A0A3N2PY93_SODAK</name>
<proteinExistence type="predicted"/>
<sequence length="134" mass="15508">MALEPKPRTDPIRRAEATPDHVLTPQGRRVGRELQKTSNLPSTMPSPFHDPPCGSREKEKAWIGVAKRGFRSPWKLWNEYCKRFNTITIPLLDEDAYFADAISAARHARDCDHLEELLAKKFEERRRELELLVS</sequence>
<keyword evidence="3" id="KW-1185">Reference proteome</keyword>
<evidence type="ECO:0000313" key="3">
    <source>
        <dbReference type="Proteomes" id="UP000272025"/>
    </source>
</evidence>
<feature type="compositionally biased region" description="Polar residues" evidence="1">
    <location>
        <begin position="36"/>
        <end position="45"/>
    </location>
</feature>
<gene>
    <name evidence="2" type="ORF">SODALDRAFT_322869</name>
</gene>
<reference evidence="2 3" key="1">
    <citation type="journal article" date="2018" name="Mol. Ecol.">
        <title>The obligate alkalophilic soda-lake fungus Sodiomyces alkalinus has shifted to a protein diet.</title>
        <authorList>
            <person name="Grum-Grzhimaylo A.A."/>
            <person name="Falkoski D.L."/>
            <person name="van den Heuvel J."/>
            <person name="Valero-Jimenez C.A."/>
            <person name="Min B."/>
            <person name="Choi I.G."/>
            <person name="Lipzen A."/>
            <person name="Daum C.G."/>
            <person name="Aanen D.K."/>
            <person name="Tsang A."/>
            <person name="Henrissat B."/>
            <person name="Bilanenko E.N."/>
            <person name="de Vries R.P."/>
            <person name="van Kan J.A.L."/>
            <person name="Grigoriev I.V."/>
            <person name="Debets A.J.M."/>
        </authorList>
    </citation>
    <scope>NUCLEOTIDE SEQUENCE [LARGE SCALE GENOMIC DNA]</scope>
    <source>
        <strain evidence="2 3">F11</strain>
    </source>
</reference>
<dbReference type="GeneID" id="39578240"/>
<feature type="compositionally biased region" description="Basic and acidic residues" evidence="1">
    <location>
        <begin position="1"/>
        <end position="19"/>
    </location>
</feature>
<dbReference type="AlphaFoldDB" id="A0A3N2PY93"/>
<accession>A0A3N2PY93</accession>